<evidence type="ECO:0000313" key="3">
    <source>
        <dbReference type="Proteomes" id="UP000273405"/>
    </source>
</evidence>
<gene>
    <name evidence="2" type="ORF">D7X12_06090</name>
</gene>
<feature type="compositionally biased region" description="Polar residues" evidence="1">
    <location>
        <begin position="68"/>
        <end position="77"/>
    </location>
</feature>
<accession>A0A3A8NS63</accession>
<dbReference type="EMBL" id="RAWG01000026">
    <property type="protein sequence ID" value="RKH46120.1"/>
    <property type="molecule type" value="Genomic_DNA"/>
</dbReference>
<feature type="region of interest" description="Disordered" evidence="1">
    <location>
        <begin position="50"/>
        <end position="77"/>
    </location>
</feature>
<name>A0A3A8NS63_9BACT</name>
<keyword evidence="3" id="KW-1185">Reference proteome</keyword>
<proteinExistence type="predicted"/>
<organism evidence="2 3">
    <name type="scientific">Corallococcus sicarius</name>
    <dbReference type="NCBI Taxonomy" id="2316726"/>
    <lineage>
        <taxon>Bacteria</taxon>
        <taxon>Pseudomonadati</taxon>
        <taxon>Myxococcota</taxon>
        <taxon>Myxococcia</taxon>
        <taxon>Myxococcales</taxon>
        <taxon>Cystobacterineae</taxon>
        <taxon>Myxococcaceae</taxon>
        <taxon>Corallococcus</taxon>
    </lineage>
</organism>
<evidence type="ECO:0000313" key="2">
    <source>
        <dbReference type="EMBL" id="RKH46120.1"/>
    </source>
</evidence>
<reference evidence="3" key="1">
    <citation type="submission" date="2018-09" db="EMBL/GenBank/DDBJ databases">
        <authorList>
            <person name="Livingstone P.G."/>
            <person name="Whitworth D.E."/>
        </authorList>
    </citation>
    <scope>NUCLEOTIDE SEQUENCE [LARGE SCALE GENOMIC DNA]</scope>
    <source>
        <strain evidence="3">CA040B</strain>
    </source>
</reference>
<comment type="caution">
    <text evidence="2">The sequence shown here is derived from an EMBL/GenBank/DDBJ whole genome shotgun (WGS) entry which is preliminary data.</text>
</comment>
<sequence length="115" mass="12696">MGSWTFKESLSQRQGAMSRMAFPPDLESNMRRFFVMMSLVALSACGGQPTEAEAPVEQPPMAEETGPEAQSATPTCTSGDSWACYCATFKTADTCRTAQLRRCVWAYNRCSPTYE</sequence>
<dbReference type="Proteomes" id="UP000273405">
    <property type="component" value="Unassembled WGS sequence"/>
</dbReference>
<evidence type="ECO:0000256" key="1">
    <source>
        <dbReference type="SAM" id="MobiDB-lite"/>
    </source>
</evidence>
<protein>
    <submittedName>
        <fullName evidence="2">Uncharacterized protein</fullName>
    </submittedName>
</protein>
<dbReference type="AlphaFoldDB" id="A0A3A8NS63"/>